<dbReference type="PROSITE" id="PS50940">
    <property type="entry name" value="CHIT_BIND_II"/>
    <property type="match status" value="4"/>
</dbReference>
<organism evidence="9">
    <name type="scientific">Mamestra configurata</name>
    <name type="common">bertha armyworm</name>
    <dbReference type="NCBI Taxonomy" id="174822"/>
    <lineage>
        <taxon>Eukaryota</taxon>
        <taxon>Metazoa</taxon>
        <taxon>Ecdysozoa</taxon>
        <taxon>Arthropoda</taxon>
        <taxon>Hexapoda</taxon>
        <taxon>Insecta</taxon>
        <taxon>Pterygota</taxon>
        <taxon>Neoptera</taxon>
        <taxon>Endopterygota</taxon>
        <taxon>Lepidoptera</taxon>
        <taxon>Glossata</taxon>
        <taxon>Ditrysia</taxon>
        <taxon>Noctuoidea</taxon>
        <taxon>Noctuidae</taxon>
        <taxon>Noctuinae</taxon>
        <taxon>Hadenini</taxon>
        <taxon>Mamestra</taxon>
    </lineage>
</organism>
<feature type="compositionally biased region" description="Polar residues" evidence="6">
    <location>
        <begin position="340"/>
        <end position="480"/>
    </location>
</feature>
<evidence type="ECO:0000313" key="9">
    <source>
        <dbReference type="EMBL" id="ACN52068.1"/>
    </source>
</evidence>
<accession>C0L9E0</accession>
<dbReference type="AlphaFoldDB" id="C0L9E0"/>
<evidence type="ECO:0000256" key="3">
    <source>
        <dbReference type="ARBA" id="ARBA00022737"/>
    </source>
</evidence>
<name>C0L9E0_9NEOP</name>
<dbReference type="InterPro" id="IPR002557">
    <property type="entry name" value="Chitin-bd_dom"/>
</dbReference>
<dbReference type="PANTHER" id="PTHR23301">
    <property type="entry name" value="CHITIN BINDING PERITROPHIN-A"/>
    <property type="match status" value="1"/>
</dbReference>
<feature type="compositionally biased region" description="Polar residues" evidence="6">
    <location>
        <begin position="200"/>
        <end position="217"/>
    </location>
</feature>
<sequence>MYKTLFFLTALAIVQARLNEDAVVTNVRLNKVPVQIANADDDCETLDNGCPVDFTIHKLVPHEEYCHLFYYCDKGELVLSSCPEPLYFDPKAQVCVWSWATDCVNNGPYTYPTTAAPEVENSTAPGTIDIGEVLDNGCPSDIHIHHHLPHEECEKFYQCNFGQKVERDCAPGTVFHFEIQVCDWPRNVPRCAGSAGATARPQTTPEASSEEIPTSNDPVEWESLPNGCPVDSSIHHLLPHESVCDKYYACDNGRLVEIGCASGTHFSPAQQVCTWPHEAGCEHWTGGGGCSTPGDNGGSCGGSTAVPISPTTPVSNISTTPVPDNITTTTTKTPETTTPVSDNSTTPVYEITTTPVSDNSTTPVSDNSTTPVYEITTTPVSDNSTTPVSDNSTTPVYEITTTPVSDNSTTPVSDNSTTPVYEITTTPVSDNSTTPVSDNSTTPVYEITTTPVSDNSTTPVSDNSTTPVYEITTTPVSDIETTTTTKTPEVSTTTTSAPDCDTEGTVTEDPITEDSTPESNSSEEVPAPADPELPGTTTNSPPAPSCPECPTVPLTPAEKCKQGCNVAPWAHAECDKYYSCIGNEFRLNICSEGLHFNPSTLTCDFICNAGCDRNIPQVTRHEDGMLIFVPHSFNNKANMLELIEHELNEEF</sequence>
<proteinExistence type="evidence at transcript level"/>
<dbReference type="InterPro" id="IPR051940">
    <property type="entry name" value="Chitin_bind-dev_reg"/>
</dbReference>
<dbReference type="Gene3D" id="2.170.140.10">
    <property type="entry name" value="Chitin binding domain"/>
    <property type="match status" value="4"/>
</dbReference>
<protein>
    <submittedName>
        <fullName evidence="9">Insect intestinal mucin 4</fullName>
    </submittedName>
</protein>
<keyword evidence="2 7" id="KW-0732">Signal</keyword>
<feature type="signal peptide" evidence="7">
    <location>
        <begin position="1"/>
        <end position="16"/>
    </location>
</feature>
<dbReference type="InterPro" id="IPR036508">
    <property type="entry name" value="Chitin-bd_dom_sf"/>
</dbReference>
<evidence type="ECO:0000256" key="2">
    <source>
        <dbReference type="ARBA" id="ARBA00022729"/>
    </source>
</evidence>
<keyword evidence="4" id="KW-1015">Disulfide bond</keyword>
<feature type="domain" description="Chitin-binding type-2" evidence="8">
    <location>
        <begin position="225"/>
        <end position="283"/>
    </location>
</feature>
<evidence type="ECO:0000256" key="5">
    <source>
        <dbReference type="ARBA" id="ARBA00023180"/>
    </source>
</evidence>
<dbReference type="CAZy" id="CBM14">
    <property type="family name" value="Carbohydrate-Binding Module Family 14"/>
</dbReference>
<dbReference type="EMBL" id="FJ670569">
    <property type="protein sequence ID" value="ACN52068.1"/>
    <property type="molecule type" value="mRNA"/>
</dbReference>
<feature type="domain" description="Chitin-binding type-2" evidence="8">
    <location>
        <begin position="135"/>
        <end position="193"/>
    </location>
</feature>
<dbReference type="GO" id="GO:0005576">
    <property type="term" value="C:extracellular region"/>
    <property type="evidence" value="ECO:0007669"/>
    <property type="project" value="InterPro"/>
</dbReference>
<keyword evidence="3" id="KW-0677">Repeat</keyword>
<keyword evidence="1" id="KW-0147">Chitin-binding</keyword>
<evidence type="ECO:0000256" key="6">
    <source>
        <dbReference type="SAM" id="MobiDB-lite"/>
    </source>
</evidence>
<feature type="domain" description="Chitin-binding type-2" evidence="8">
    <location>
        <begin position="47"/>
        <end position="105"/>
    </location>
</feature>
<evidence type="ECO:0000256" key="1">
    <source>
        <dbReference type="ARBA" id="ARBA00022669"/>
    </source>
</evidence>
<feature type="domain" description="Chitin-binding type-2" evidence="8">
    <location>
        <begin position="557"/>
        <end position="613"/>
    </location>
</feature>
<dbReference type="SMART" id="SM00494">
    <property type="entry name" value="ChtBD2"/>
    <property type="match status" value="4"/>
</dbReference>
<dbReference type="PANTHER" id="PTHR23301:SF0">
    <property type="entry name" value="CHITIN-BINDING TYPE-2 DOMAIN-CONTAINING PROTEIN-RELATED"/>
    <property type="match status" value="1"/>
</dbReference>
<dbReference type="GO" id="GO:0008061">
    <property type="term" value="F:chitin binding"/>
    <property type="evidence" value="ECO:0007669"/>
    <property type="project" value="UniProtKB-KW"/>
</dbReference>
<feature type="compositionally biased region" description="Low complexity" evidence="6">
    <location>
        <begin position="319"/>
        <end position="339"/>
    </location>
</feature>
<feature type="region of interest" description="Disordered" evidence="6">
    <location>
        <begin position="311"/>
        <end position="547"/>
    </location>
</feature>
<reference evidence="9" key="1">
    <citation type="journal article" date="2009" name="Insect Mol. Biol.">
        <title>Insect intestinal mucins and serine proteases associated with the peritrophic matrix from feeding, starved and moulting Mamestra configurata larvae.</title>
        <authorList>
            <person name="Toprak U."/>
            <person name="Baldwin D."/>
            <person name="Erlandson M."/>
            <person name="Gillott C."/>
            <person name="Hegedus D.D."/>
        </authorList>
    </citation>
    <scope>NUCLEOTIDE SEQUENCE</scope>
</reference>
<dbReference type="Pfam" id="PF01607">
    <property type="entry name" value="CBM_14"/>
    <property type="match status" value="4"/>
</dbReference>
<evidence type="ECO:0000256" key="7">
    <source>
        <dbReference type="SAM" id="SignalP"/>
    </source>
</evidence>
<gene>
    <name evidence="9" type="primary">IIM4</name>
</gene>
<feature type="region of interest" description="Disordered" evidence="6">
    <location>
        <begin position="193"/>
        <end position="217"/>
    </location>
</feature>
<feature type="chain" id="PRO_5002898968" evidence="7">
    <location>
        <begin position="17"/>
        <end position="651"/>
    </location>
</feature>
<evidence type="ECO:0000259" key="8">
    <source>
        <dbReference type="PROSITE" id="PS50940"/>
    </source>
</evidence>
<feature type="compositionally biased region" description="Low complexity" evidence="6">
    <location>
        <begin position="481"/>
        <end position="495"/>
    </location>
</feature>
<evidence type="ECO:0000256" key="4">
    <source>
        <dbReference type="ARBA" id="ARBA00023157"/>
    </source>
</evidence>
<dbReference type="SUPFAM" id="SSF57625">
    <property type="entry name" value="Invertebrate chitin-binding proteins"/>
    <property type="match status" value="4"/>
</dbReference>
<keyword evidence="5" id="KW-0325">Glycoprotein</keyword>